<dbReference type="Gene3D" id="1.20.120.330">
    <property type="entry name" value="Nucleotidyltransferases domain 2"/>
    <property type="match status" value="1"/>
</dbReference>
<reference evidence="2 3" key="1">
    <citation type="submission" date="2017-05" db="EMBL/GenBank/DDBJ databases">
        <title>Biotechnological potential of actinobacteria isolated from South African environments.</title>
        <authorList>
            <person name="Le Roes-Hill M."/>
            <person name="Prins A."/>
            <person name="Durrell K.A."/>
        </authorList>
    </citation>
    <scope>NUCLEOTIDE SEQUENCE [LARGE SCALE GENOMIC DNA]</scope>
    <source>
        <strain evidence="2 3">HMC13</strain>
    </source>
</reference>
<evidence type="ECO:0000313" key="3">
    <source>
        <dbReference type="Proteomes" id="UP000195105"/>
    </source>
</evidence>
<protein>
    <submittedName>
        <fullName evidence="2">Uncharacterized protein</fullName>
    </submittedName>
</protein>
<name>A0A243S1P4_9ACTN</name>
<gene>
    <name evidence="2" type="ORF">CA983_19885</name>
</gene>
<organism evidence="2 3">
    <name type="scientific">Streptomyces swartbergensis</name>
    <dbReference type="NCBI Taxonomy" id="487165"/>
    <lineage>
        <taxon>Bacteria</taxon>
        <taxon>Bacillati</taxon>
        <taxon>Actinomycetota</taxon>
        <taxon>Actinomycetes</taxon>
        <taxon>Kitasatosporales</taxon>
        <taxon>Streptomycetaceae</taxon>
        <taxon>Streptomyces</taxon>
    </lineage>
</organism>
<evidence type="ECO:0000256" key="1">
    <source>
        <dbReference type="SAM" id="MobiDB-lite"/>
    </source>
</evidence>
<sequence length="305" mass="33334">MDFDAVADELYALRPEEFTAARSSAVAAARTAGDRELAERIGTLRKPSLAAWASNLLVRSRPGDVEPLLRLGEGLRHAHQSLDRTQLRELSRQQHALIRALSAQARQLAAEAGHPIGEGVQREVENTLHAVLADPEAAEAWASGRLAKPLSAAVGFPAVGQSAAATSAVRQGAVTERATTQRRPSAATAPSRPDRKADEQQRRRLAQARRDAEAADRELRALKDEAAAAGRAAEEAKQQVDRLQQRVGELTEELARTREEHQQARFAERSARERARTADRRVREADRRAATAAAQLERLTSSDDR</sequence>
<dbReference type="EMBL" id="NGFN01000117">
    <property type="protein sequence ID" value="OUD01502.1"/>
    <property type="molecule type" value="Genomic_DNA"/>
</dbReference>
<feature type="region of interest" description="Disordered" evidence="1">
    <location>
        <begin position="167"/>
        <end position="216"/>
    </location>
</feature>
<feature type="compositionally biased region" description="Basic and acidic residues" evidence="1">
    <location>
        <begin position="256"/>
        <end position="289"/>
    </location>
</feature>
<dbReference type="AlphaFoldDB" id="A0A243S1P4"/>
<accession>A0A243S1P4</accession>
<keyword evidence="3" id="KW-1185">Reference proteome</keyword>
<feature type="region of interest" description="Disordered" evidence="1">
    <location>
        <begin position="256"/>
        <end position="305"/>
    </location>
</feature>
<dbReference type="Proteomes" id="UP000195105">
    <property type="component" value="Unassembled WGS sequence"/>
</dbReference>
<dbReference type="RefSeq" id="WP_086602260.1">
    <property type="nucleotide sequence ID" value="NZ_NGFN01000117.1"/>
</dbReference>
<feature type="compositionally biased region" description="Basic and acidic residues" evidence="1">
    <location>
        <begin position="192"/>
        <end position="216"/>
    </location>
</feature>
<evidence type="ECO:0000313" key="2">
    <source>
        <dbReference type="EMBL" id="OUD01502.1"/>
    </source>
</evidence>
<comment type="caution">
    <text evidence="2">The sequence shown here is derived from an EMBL/GenBank/DDBJ whole genome shotgun (WGS) entry which is preliminary data.</text>
</comment>
<proteinExistence type="predicted"/>